<dbReference type="InterPro" id="IPR016477">
    <property type="entry name" value="Fructo-/Ketosamine-3-kinase"/>
</dbReference>
<accession>A0A2U8GSL7</accession>
<proteinExistence type="inferred from homology"/>
<dbReference type="Gene3D" id="3.30.200.20">
    <property type="entry name" value="Phosphorylase Kinase, domain 1"/>
    <property type="match status" value="1"/>
</dbReference>
<keyword evidence="2" id="KW-0418">Kinase</keyword>
<dbReference type="Pfam" id="PF03881">
    <property type="entry name" value="Fructosamin_kin"/>
    <property type="match status" value="1"/>
</dbReference>
<dbReference type="SUPFAM" id="SSF56112">
    <property type="entry name" value="Protein kinase-like (PK-like)"/>
    <property type="match status" value="1"/>
</dbReference>
<evidence type="ECO:0000313" key="3">
    <source>
        <dbReference type="EMBL" id="AWI76687.1"/>
    </source>
</evidence>
<dbReference type="Gene3D" id="3.90.1200.10">
    <property type="match status" value="1"/>
</dbReference>
<comment type="similarity">
    <text evidence="1 2">Belongs to the fructosamine kinase family.</text>
</comment>
<gene>
    <name evidence="3" type="ORF">CEW83_16920</name>
</gene>
<protein>
    <recommendedName>
        <fullName evidence="5">Fructosamine kinase family protein</fullName>
    </recommendedName>
</protein>
<keyword evidence="2" id="KW-0808">Transferase</keyword>
<dbReference type="PIRSF" id="PIRSF006221">
    <property type="entry name" value="Ketosamine-3-kinase"/>
    <property type="match status" value="1"/>
</dbReference>
<dbReference type="PANTHER" id="PTHR12149">
    <property type="entry name" value="FRUCTOSAMINE 3 KINASE-RELATED PROTEIN"/>
    <property type="match status" value="1"/>
</dbReference>
<keyword evidence="4" id="KW-1185">Reference proteome</keyword>
<evidence type="ECO:0008006" key="5">
    <source>
        <dbReference type="Google" id="ProtNLM"/>
    </source>
</evidence>
<name>A0A2U8GSL7_9RHOO</name>
<dbReference type="KEGG" id="acom:CEW83_16920"/>
<organism evidence="3 4">
    <name type="scientific">Parazoarcus communis</name>
    <dbReference type="NCBI Taxonomy" id="41977"/>
    <lineage>
        <taxon>Bacteria</taxon>
        <taxon>Pseudomonadati</taxon>
        <taxon>Pseudomonadota</taxon>
        <taxon>Betaproteobacteria</taxon>
        <taxon>Rhodocyclales</taxon>
        <taxon>Zoogloeaceae</taxon>
        <taxon>Parazoarcus</taxon>
    </lineage>
</organism>
<sequence>MPVSNVQKLNAETAQAIKVLSGLDFSGAEARALGGGCINRVLEVRAHDGPCCLKLNAAGALPMFDAEADGLAALAGNGAFRVPQVLACGATADEAFLLLEYIELHPLSGAEDGRRFAEALVQLHLDIGEDFGWGRDNFIGASPQANTPHHAWAQFFVRCRLAPQLERARSAGYGTALGSELEQVLARVPAMFLDYCPRPSLLHGDLWNGNAAVDAGGRPVIFDPAVYRGDRDADLAMSELFGGFPTAFYATYRAALPPAEGYAQRKTLYNLYHVLNHLNLFGRAYLGQAERMVRSLASELLR</sequence>
<evidence type="ECO:0000256" key="2">
    <source>
        <dbReference type="PIRNR" id="PIRNR006221"/>
    </source>
</evidence>
<dbReference type="EMBL" id="CP022187">
    <property type="protein sequence ID" value="AWI76687.1"/>
    <property type="molecule type" value="Genomic_DNA"/>
</dbReference>
<evidence type="ECO:0000256" key="1">
    <source>
        <dbReference type="ARBA" id="ARBA00009460"/>
    </source>
</evidence>
<dbReference type="Proteomes" id="UP000244930">
    <property type="component" value="Chromosome"/>
</dbReference>
<dbReference type="GO" id="GO:0016301">
    <property type="term" value="F:kinase activity"/>
    <property type="evidence" value="ECO:0007669"/>
    <property type="project" value="UniProtKB-UniRule"/>
</dbReference>
<dbReference type="AlphaFoldDB" id="A0A2U8GSL7"/>
<dbReference type="InterPro" id="IPR011009">
    <property type="entry name" value="Kinase-like_dom_sf"/>
</dbReference>
<evidence type="ECO:0000313" key="4">
    <source>
        <dbReference type="Proteomes" id="UP000244930"/>
    </source>
</evidence>
<reference evidence="3 4" key="1">
    <citation type="submission" date="2017-06" db="EMBL/GenBank/DDBJ databases">
        <title>Azoarcus.</title>
        <authorList>
            <person name="Woo J.-H."/>
            <person name="Kim H.-S."/>
        </authorList>
    </citation>
    <scope>NUCLEOTIDE SEQUENCE [LARGE SCALE GENOMIC DNA]</scope>
    <source>
        <strain evidence="3 4">TSPY31</strain>
    </source>
</reference>
<dbReference type="PANTHER" id="PTHR12149:SF8">
    <property type="entry name" value="PROTEIN-RIBULOSAMINE 3-KINASE"/>
    <property type="match status" value="1"/>
</dbReference>